<dbReference type="PROSITE" id="PS51035">
    <property type="entry name" value="BAG"/>
    <property type="match status" value="1"/>
</dbReference>
<feature type="compositionally biased region" description="Polar residues" evidence="2">
    <location>
        <begin position="1122"/>
        <end position="1140"/>
    </location>
</feature>
<name>A0A835EC54_9POAL</name>
<evidence type="ECO:0000259" key="3">
    <source>
        <dbReference type="PROSITE" id="PS51035"/>
    </source>
</evidence>
<proteinExistence type="predicted"/>
<evidence type="ECO:0000313" key="4">
    <source>
        <dbReference type="EMBL" id="KAF8676654.1"/>
    </source>
</evidence>
<feature type="compositionally biased region" description="Basic and acidic residues" evidence="2">
    <location>
        <begin position="259"/>
        <end position="278"/>
    </location>
</feature>
<protein>
    <recommendedName>
        <fullName evidence="3">BAG domain-containing protein</fullName>
    </recommendedName>
</protein>
<accession>A0A835EC54</accession>
<keyword evidence="5" id="KW-1185">Reference proteome</keyword>
<feature type="compositionally biased region" description="Basic and acidic residues" evidence="2">
    <location>
        <begin position="1141"/>
        <end position="1158"/>
    </location>
</feature>
<gene>
    <name evidence="4" type="ORF">HU200_046889</name>
</gene>
<dbReference type="GO" id="GO:0009506">
    <property type="term" value="C:plasmodesma"/>
    <property type="evidence" value="ECO:0007669"/>
    <property type="project" value="TreeGrafter"/>
</dbReference>
<keyword evidence="1" id="KW-0143">Chaperone</keyword>
<feature type="compositionally biased region" description="Basic and acidic residues" evidence="2">
    <location>
        <begin position="761"/>
        <end position="773"/>
    </location>
</feature>
<dbReference type="GO" id="GO:0006457">
    <property type="term" value="P:protein folding"/>
    <property type="evidence" value="ECO:0007669"/>
    <property type="project" value="TreeGrafter"/>
</dbReference>
<feature type="region of interest" description="Disordered" evidence="2">
    <location>
        <begin position="1096"/>
        <end position="1158"/>
    </location>
</feature>
<feature type="region of interest" description="Disordered" evidence="2">
    <location>
        <begin position="252"/>
        <end position="320"/>
    </location>
</feature>
<feature type="compositionally biased region" description="Basic and acidic residues" evidence="2">
    <location>
        <begin position="906"/>
        <end position="928"/>
    </location>
</feature>
<dbReference type="InterPro" id="IPR036533">
    <property type="entry name" value="BAG_dom_sf"/>
</dbReference>
<feature type="region of interest" description="Disordered" evidence="2">
    <location>
        <begin position="759"/>
        <end position="778"/>
    </location>
</feature>
<dbReference type="SUPFAM" id="SSF63491">
    <property type="entry name" value="BAG domain"/>
    <property type="match status" value="1"/>
</dbReference>
<dbReference type="SMART" id="SM00264">
    <property type="entry name" value="BAG"/>
    <property type="match status" value="1"/>
</dbReference>
<feature type="compositionally biased region" description="Polar residues" evidence="2">
    <location>
        <begin position="698"/>
        <end position="722"/>
    </location>
</feature>
<organism evidence="4 5">
    <name type="scientific">Digitaria exilis</name>
    <dbReference type="NCBI Taxonomy" id="1010633"/>
    <lineage>
        <taxon>Eukaryota</taxon>
        <taxon>Viridiplantae</taxon>
        <taxon>Streptophyta</taxon>
        <taxon>Embryophyta</taxon>
        <taxon>Tracheophyta</taxon>
        <taxon>Spermatophyta</taxon>
        <taxon>Magnoliopsida</taxon>
        <taxon>Liliopsida</taxon>
        <taxon>Poales</taxon>
        <taxon>Poaceae</taxon>
        <taxon>PACMAD clade</taxon>
        <taxon>Panicoideae</taxon>
        <taxon>Panicodae</taxon>
        <taxon>Paniceae</taxon>
        <taxon>Anthephorinae</taxon>
        <taxon>Digitaria</taxon>
    </lineage>
</organism>
<evidence type="ECO:0000256" key="1">
    <source>
        <dbReference type="ARBA" id="ARBA00023186"/>
    </source>
</evidence>
<feature type="region of interest" description="Disordered" evidence="2">
    <location>
        <begin position="838"/>
        <end position="865"/>
    </location>
</feature>
<dbReference type="FunFam" id="1.20.58.120:FF:000010">
    <property type="entry name" value="BAG family molecular chaperone regulator 6"/>
    <property type="match status" value="1"/>
</dbReference>
<dbReference type="PANTHER" id="PTHR33322:SF16">
    <property type="entry name" value="BAG FAMILY MOLECULAR CHAPERONE REGULATOR 6"/>
    <property type="match status" value="1"/>
</dbReference>
<feature type="domain" description="BAG" evidence="3">
    <location>
        <begin position="445"/>
        <end position="524"/>
    </location>
</feature>
<feature type="compositionally biased region" description="Basic residues" evidence="2">
    <location>
        <begin position="1194"/>
        <end position="1208"/>
    </location>
</feature>
<feature type="compositionally biased region" description="Basic and acidic residues" evidence="2">
    <location>
        <begin position="882"/>
        <end position="893"/>
    </location>
</feature>
<feature type="region of interest" description="Disordered" evidence="2">
    <location>
        <begin position="1194"/>
        <end position="1216"/>
    </location>
</feature>
<dbReference type="PANTHER" id="PTHR33322">
    <property type="entry name" value="BAG DOMAIN CONTAINING PROTEIN, EXPRESSED"/>
    <property type="match status" value="1"/>
</dbReference>
<dbReference type="OrthoDB" id="1907216at2759"/>
<feature type="region of interest" description="Disordered" evidence="2">
    <location>
        <begin position="877"/>
        <end position="986"/>
    </location>
</feature>
<dbReference type="CDD" id="cd23767">
    <property type="entry name" value="IQCD"/>
    <property type="match status" value="1"/>
</dbReference>
<dbReference type="AlphaFoldDB" id="A0A835EC54"/>
<reference evidence="4" key="1">
    <citation type="submission" date="2020-07" db="EMBL/GenBank/DDBJ databases">
        <title>Genome sequence and genetic diversity analysis of an under-domesticated orphan crop, white fonio (Digitaria exilis).</title>
        <authorList>
            <person name="Bennetzen J.L."/>
            <person name="Chen S."/>
            <person name="Ma X."/>
            <person name="Wang X."/>
            <person name="Yssel A.E.J."/>
            <person name="Chaluvadi S.R."/>
            <person name="Johnson M."/>
            <person name="Gangashetty P."/>
            <person name="Hamidou F."/>
            <person name="Sanogo M.D."/>
            <person name="Zwaenepoel A."/>
            <person name="Wallace J."/>
            <person name="Van De Peer Y."/>
            <person name="Van Deynze A."/>
        </authorList>
    </citation>
    <scope>NUCLEOTIDE SEQUENCE</scope>
    <source>
        <tissue evidence="4">Leaves</tissue>
    </source>
</reference>
<sequence>MDSPYRPPTYGAWPYNVGMHCRHPSEFHCCCNHTYHPDHYSFKPPLPQELPPPHLYYHGPFPQHANAFPSQFFPPHTYPVDQMPYGYDKLKSHCCGCPNHVCHGAEKGNMKIEEERPDVKLENEHKDADSGSIIHHPNNQFPFVWRPPASIQGKENGKHYKLSPHLVNGWAPMSRKMTGDVEQREQDNQLNVWAPMSCKRTGDVTNQEQNQGKEQFHWPIVWMPAEYDEPKQKAKDMKMEEAPRSPKIKVIPLSWFDNNGHHDQKPATRDGSGDHTDRAVNSQLAVPEHQDGLTVEESPKSTPAVPKKVNDDERKPARENYKAIPVMPEKEIGEKKASTYRTIPVMKESDQKNTGMSGKKEVAKASNVDKVEESLQGDAVQENAGAESFKGCDERQNEDMTVVKNEAAKDEARTFRSNLSEPDAAVRIQSAYRGYDVRRWQPLDKLREIRNVYEQMQGVKKQLRCIEDTCKKPTEKEQVAIGETIMNFLLKLDTIQGLHPSVREARKSVARELVSLQEKLDTLCKQPSGEFDCKNSNEKSEIAENSSHIVAPIITTEICDKEERAVELGKVEEPSSVDSMEACDAVPSGIPMEVKQDADASEQKNGKEESYSTIIEEANKGKVPGHFELEVSSSMDMSSEEHSNGIMEHKIEESNDVSVGQVTECCCGQQQKPAIKGEGEAVPCVKFMEPLHDAASAGDSSGLEQCTATTDQSLHAESNSAPTEDIITRDASASVENGATTEEDGPVDGQLHRTAAAESLGLKHDVSSEDQPRELSGQVCLEDSSLSLQGEEQHDIIPADDSVLSCTKDQSDAASDISMQDQAVDTMQDSRVANIELLQTPDGTPGASMDNIELSASAEPDSASEQIVVDESNDAVHCGVSAKDEQRHEDQKTEATVGMLRGSSAGDRDSLPEASKKECDIQESHPSLEEEADDTMDEIVLPQLDSFELSRAHEGGITGHERSETDVSSESQTDTQEEHTDVVLPETGRCIETLKEAPVDAVAQEEHEGVAFPDTSECIETLKEAPVDTSAANSVEDVGVQVSVTGECTEMPENSAEDVGVQAFVTEKCTEMLEDVQMGVSGANSADDAGVQVSATGSITKDAPVRGAGVNPAEEEAHNLKGDNNVQTENQASEAASSSDGRTEDGLQDGDKKKLAEENQQLKELLQKLLASGNDQMGVITDLSDKVEALERKLARKKRPKVRVHRPARNAMAKVH</sequence>
<feature type="compositionally biased region" description="Basic and acidic residues" evidence="2">
    <location>
        <begin position="948"/>
        <end position="965"/>
    </location>
</feature>
<dbReference type="Gene3D" id="1.20.58.120">
    <property type="entry name" value="BAG domain"/>
    <property type="match status" value="1"/>
</dbReference>
<dbReference type="EMBL" id="JACEFO010002155">
    <property type="protein sequence ID" value="KAF8676654.1"/>
    <property type="molecule type" value="Genomic_DNA"/>
</dbReference>
<dbReference type="PROSITE" id="PS50096">
    <property type="entry name" value="IQ"/>
    <property type="match status" value="1"/>
</dbReference>
<evidence type="ECO:0000313" key="5">
    <source>
        <dbReference type="Proteomes" id="UP000636709"/>
    </source>
</evidence>
<feature type="compositionally biased region" description="Basic and acidic residues" evidence="2">
    <location>
        <begin position="358"/>
        <end position="370"/>
    </location>
</feature>
<feature type="compositionally biased region" description="Basic and acidic residues" evidence="2">
    <location>
        <begin position="308"/>
        <end position="320"/>
    </location>
</feature>
<feature type="region of interest" description="Disordered" evidence="2">
    <location>
        <begin position="694"/>
        <end position="749"/>
    </location>
</feature>
<comment type="caution">
    <text evidence="4">The sequence shown here is derived from an EMBL/GenBank/DDBJ whole genome shotgun (WGS) entry which is preliminary data.</text>
</comment>
<dbReference type="InterPro" id="IPR003103">
    <property type="entry name" value="BAG_domain"/>
</dbReference>
<feature type="region of interest" description="Disordered" evidence="2">
    <location>
        <begin position="350"/>
        <end position="370"/>
    </location>
</feature>
<dbReference type="GO" id="GO:0051087">
    <property type="term" value="F:protein-folding chaperone binding"/>
    <property type="evidence" value="ECO:0007669"/>
    <property type="project" value="InterPro"/>
</dbReference>
<dbReference type="Pfam" id="PF02179">
    <property type="entry name" value="BAG"/>
    <property type="match status" value="1"/>
</dbReference>
<dbReference type="Proteomes" id="UP000636709">
    <property type="component" value="Unassembled WGS sequence"/>
</dbReference>
<dbReference type="InterPro" id="IPR040400">
    <property type="entry name" value="BAG5/6/7/8"/>
</dbReference>
<evidence type="ECO:0000256" key="2">
    <source>
        <dbReference type="SAM" id="MobiDB-lite"/>
    </source>
</evidence>